<keyword evidence="1" id="KW-0175">Coiled coil</keyword>
<evidence type="ECO:0000313" key="5">
    <source>
        <dbReference type="Proteomes" id="UP000011087"/>
    </source>
</evidence>
<evidence type="ECO:0000256" key="1">
    <source>
        <dbReference type="SAM" id="Coils"/>
    </source>
</evidence>
<reference evidence="3 5" key="1">
    <citation type="journal article" date="2012" name="Nature">
        <title>Algal genomes reveal evolutionary mosaicism and the fate of nucleomorphs.</title>
        <authorList>
            <consortium name="DOE Joint Genome Institute"/>
            <person name="Curtis B.A."/>
            <person name="Tanifuji G."/>
            <person name="Burki F."/>
            <person name="Gruber A."/>
            <person name="Irimia M."/>
            <person name="Maruyama S."/>
            <person name="Arias M.C."/>
            <person name="Ball S.G."/>
            <person name="Gile G.H."/>
            <person name="Hirakawa Y."/>
            <person name="Hopkins J.F."/>
            <person name="Kuo A."/>
            <person name="Rensing S.A."/>
            <person name="Schmutz J."/>
            <person name="Symeonidi A."/>
            <person name="Elias M."/>
            <person name="Eveleigh R.J."/>
            <person name="Herman E.K."/>
            <person name="Klute M.J."/>
            <person name="Nakayama T."/>
            <person name="Obornik M."/>
            <person name="Reyes-Prieto A."/>
            <person name="Armbrust E.V."/>
            <person name="Aves S.J."/>
            <person name="Beiko R.G."/>
            <person name="Coutinho P."/>
            <person name="Dacks J.B."/>
            <person name="Durnford D.G."/>
            <person name="Fast N.M."/>
            <person name="Green B.R."/>
            <person name="Grisdale C.J."/>
            <person name="Hempel F."/>
            <person name="Henrissat B."/>
            <person name="Hoppner M.P."/>
            <person name="Ishida K."/>
            <person name="Kim E."/>
            <person name="Koreny L."/>
            <person name="Kroth P.G."/>
            <person name="Liu Y."/>
            <person name="Malik S.B."/>
            <person name="Maier U.G."/>
            <person name="McRose D."/>
            <person name="Mock T."/>
            <person name="Neilson J.A."/>
            <person name="Onodera N.T."/>
            <person name="Poole A.M."/>
            <person name="Pritham E.J."/>
            <person name="Richards T.A."/>
            <person name="Rocap G."/>
            <person name="Roy S.W."/>
            <person name="Sarai C."/>
            <person name="Schaack S."/>
            <person name="Shirato S."/>
            <person name="Slamovits C.H."/>
            <person name="Spencer D.F."/>
            <person name="Suzuki S."/>
            <person name="Worden A.Z."/>
            <person name="Zauner S."/>
            <person name="Barry K."/>
            <person name="Bell C."/>
            <person name="Bharti A.K."/>
            <person name="Crow J.A."/>
            <person name="Grimwood J."/>
            <person name="Kramer R."/>
            <person name="Lindquist E."/>
            <person name="Lucas S."/>
            <person name="Salamov A."/>
            <person name="McFadden G.I."/>
            <person name="Lane C.E."/>
            <person name="Keeling P.J."/>
            <person name="Gray M.W."/>
            <person name="Grigoriev I.V."/>
            <person name="Archibald J.M."/>
        </authorList>
    </citation>
    <scope>NUCLEOTIDE SEQUENCE</scope>
    <source>
        <strain evidence="3 5">CCMP2712</strain>
    </source>
</reference>
<dbReference type="EMBL" id="JH993105">
    <property type="protein sequence ID" value="EKX34654.1"/>
    <property type="molecule type" value="Genomic_DNA"/>
</dbReference>
<dbReference type="HOGENOM" id="CLU_720492_0_0_1"/>
<evidence type="ECO:0000256" key="2">
    <source>
        <dbReference type="SAM" id="MobiDB-lite"/>
    </source>
</evidence>
<proteinExistence type="predicted"/>
<protein>
    <submittedName>
        <fullName evidence="3 4">Uncharacterized protein</fullName>
    </submittedName>
</protein>
<feature type="compositionally biased region" description="Basic and acidic residues" evidence="2">
    <location>
        <begin position="84"/>
        <end position="99"/>
    </location>
</feature>
<dbReference type="AlphaFoldDB" id="L1IFG1"/>
<keyword evidence="5" id="KW-1185">Reference proteome</keyword>
<dbReference type="RefSeq" id="XP_005821634.1">
    <property type="nucleotide sequence ID" value="XM_005821577.1"/>
</dbReference>
<dbReference type="GeneID" id="17291402"/>
<sequence length="384" mass="42035">MRGPSCQVIGPLAATVTVRRRSYEIPAVTREGPGVGLSRRAIGGSVTGARRRESVQPGYPASRNPTCRKRKVPTGSAMRGKGTGSKEEGARASVREGRTTRARTQQVIQDEEVHTPETPAPSTLTRGTPMTSGAGKERTDAMRQRRYRSRTFPSSTPADSDSLSPNVGGAFITPRLLFNRGSKRSQEDTSSSQGISKRGRTSNPSSSKQSPEKVPETPQIARGRSLSSAARSLDWNKNEVEDKHTITSVPANKFYGVSKDEDLKSTSFLVEIDGVFLRNEIYREIMEKEQELVKQRAKVEELNKKVSAVKDGKTKENRLMAMEERMETLDIIKSTIYIAPGGKAVQVRPMMQSISSVCPLTATSSRPLALWPAWGVFQLSVPSA</sequence>
<evidence type="ECO:0000313" key="3">
    <source>
        <dbReference type="EMBL" id="EKX34654.1"/>
    </source>
</evidence>
<organism evidence="3">
    <name type="scientific">Guillardia theta (strain CCMP2712)</name>
    <name type="common">Cryptophyte</name>
    <dbReference type="NCBI Taxonomy" id="905079"/>
    <lineage>
        <taxon>Eukaryota</taxon>
        <taxon>Cryptophyceae</taxon>
        <taxon>Pyrenomonadales</taxon>
        <taxon>Geminigeraceae</taxon>
        <taxon>Guillardia</taxon>
    </lineage>
</organism>
<reference evidence="5" key="2">
    <citation type="submission" date="2012-11" db="EMBL/GenBank/DDBJ databases">
        <authorList>
            <person name="Kuo A."/>
            <person name="Curtis B.A."/>
            <person name="Tanifuji G."/>
            <person name="Burki F."/>
            <person name="Gruber A."/>
            <person name="Irimia M."/>
            <person name="Maruyama S."/>
            <person name="Arias M.C."/>
            <person name="Ball S.G."/>
            <person name="Gile G.H."/>
            <person name="Hirakawa Y."/>
            <person name="Hopkins J.F."/>
            <person name="Rensing S.A."/>
            <person name="Schmutz J."/>
            <person name="Symeonidi A."/>
            <person name="Elias M."/>
            <person name="Eveleigh R.J."/>
            <person name="Herman E.K."/>
            <person name="Klute M.J."/>
            <person name="Nakayama T."/>
            <person name="Obornik M."/>
            <person name="Reyes-Prieto A."/>
            <person name="Armbrust E.V."/>
            <person name="Aves S.J."/>
            <person name="Beiko R.G."/>
            <person name="Coutinho P."/>
            <person name="Dacks J.B."/>
            <person name="Durnford D.G."/>
            <person name="Fast N.M."/>
            <person name="Green B.R."/>
            <person name="Grisdale C."/>
            <person name="Hempe F."/>
            <person name="Henrissat B."/>
            <person name="Hoppner M.P."/>
            <person name="Ishida K.-I."/>
            <person name="Kim E."/>
            <person name="Koreny L."/>
            <person name="Kroth P.G."/>
            <person name="Liu Y."/>
            <person name="Malik S.-B."/>
            <person name="Maier U.G."/>
            <person name="McRose D."/>
            <person name="Mock T."/>
            <person name="Neilson J.A."/>
            <person name="Onodera N.T."/>
            <person name="Poole A.M."/>
            <person name="Pritham E.J."/>
            <person name="Richards T.A."/>
            <person name="Rocap G."/>
            <person name="Roy S.W."/>
            <person name="Sarai C."/>
            <person name="Schaack S."/>
            <person name="Shirato S."/>
            <person name="Slamovits C.H."/>
            <person name="Spencer D.F."/>
            <person name="Suzuki S."/>
            <person name="Worden A.Z."/>
            <person name="Zauner S."/>
            <person name="Barry K."/>
            <person name="Bell C."/>
            <person name="Bharti A.K."/>
            <person name="Crow J.A."/>
            <person name="Grimwood J."/>
            <person name="Kramer R."/>
            <person name="Lindquist E."/>
            <person name="Lucas S."/>
            <person name="Salamov A."/>
            <person name="McFadden G.I."/>
            <person name="Lane C.E."/>
            <person name="Keeling P.J."/>
            <person name="Gray M.W."/>
            <person name="Grigoriev I.V."/>
            <person name="Archibald J.M."/>
        </authorList>
    </citation>
    <scope>NUCLEOTIDE SEQUENCE</scope>
    <source>
        <strain evidence="5">CCMP2712</strain>
    </source>
</reference>
<feature type="region of interest" description="Disordered" evidence="2">
    <location>
        <begin position="30"/>
        <end position="233"/>
    </location>
</feature>
<dbReference type="EnsemblProtists" id="EKX34654">
    <property type="protein sequence ID" value="EKX34654"/>
    <property type="gene ID" value="GUITHDRAFT_147076"/>
</dbReference>
<dbReference type="Proteomes" id="UP000011087">
    <property type="component" value="Unassembled WGS sequence"/>
</dbReference>
<feature type="compositionally biased region" description="Polar residues" evidence="2">
    <location>
        <begin position="151"/>
        <end position="165"/>
    </location>
</feature>
<feature type="compositionally biased region" description="Polar residues" evidence="2">
    <location>
        <begin position="120"/>
        <end position="131"/>
    </location>
</feature>
<gene>
    <name evidence="3" type="ORF">GUITHDRAFT_147076</name>
</gene>
<feature type="compositionally biased region" description="Polar residues" evidence="2">
    <location>
        <begin position="188"/>
        <end position="209"/>
    </location>
</feature>
<feature type="coiled-coil region" evidence="1">
    <location>
        <begin position="278"/>
        <end position="305"/>
    </location>
</feature>
<accession>L1IFG1</accession>
<name>L1IFG1_GUITC</name>
<evidence type="ECO:0000313" key="4">
    <source>
        <dbReference type="EnsemblProtists" id="EKX34654"/>
    </source>
</evidence>
<dbReference type="PaxDb" id="55529-EKX34654"/>
<reference evidence="4" key="3">
    <citation type="submission" date="2016-03" db="UniProtKB">
        <authorList>
            <consortium name="EnsemblProtists"/>
        </authorList>
    </citation>
    <scope>IDENTIFICATION</scope>
</reference>
<feature type="compositionally biased region" description="Low complexity" evidence="2">
    <location>
        <begin position="224"/>
        <end position="233"/>
    </location>
</feature>
<dbReference type="KEGG" id="gtt:GUITHDRAFT_147076"/>